<keyword evidence="1" id="KW-0732">Signal</keyword>
<dbReference type="Pfam" id="PF00395">
    <property type="entry name" value="SLH"/>
    <property type="match status" value="3"/>
</dbReference>
<gene>
    <name evidence="3" type="ORF">ACFFK0_14585</name>
</gene>
<keyword evidence="4" id="KW-1185">Reference proteome</keyword>
<dbReference type="RefSeq" id="WP_377470988.1">
    <property type="nucleotide sequence ID" value="NZ_JBHLWN010000060.1"/>
</dbReference>
<feature type="domain" description="SLH" evidence="2">
    <location>
        <begin position="52"/>
        <end position="115"/>
    </location>
</feature>
<dbReference type="PANTHER" id="PTHR43308">
    <property type="entry name" value="OUTER MEMBRANE PROTEIN ALPHA-RELATED"/>
    <property type="match status" value="1"/>
</dbReference>
<proteinExistence type="predicted"/>
<feature type="domain" description="SLH" evidence="2">
    <location>
        <begin position="120"/>
        <end position="182"/>
    </location>
</feature>
<evidence type="ECO:0000313" key="3">
    <source>
        <dbReference type="EMBL" id="MFC0213668.1"/>
    </source>
</evidence>
<dbReference type="PANTHER" id="PTHR43308:SF5">
    <property type="entry name" value="S-LAYER PROTEIN _ PEPTIDOGLYCAN ENDO-BETA-N-ACETYLGLUCOSAMINIDASE"/>
    <property type="match status" value="1"/>
</dbReference>
<evidence type="ECO:0000259" key="2">
    <source>
        <dbReference type="PROSITE" id="PS51272"/>
    </source>
</evidence>
<reference evidence="3 4" key="1">
    <citation type="submission" date="2024-09" db="EMBL/GenBank/DDBJ databases">
        <authorList>
            <person name="Sun Q."/>
            <person name="Mori K."/>
        </authorList>
    </citation>
    <scope>NUCLEOTIDE SEQUENCE [LARGE SCALE GENOMIC DNA]</scope>
    <source>
        <strain evidence="3 4">CCM 7759</strain>
    </source>
</reference>
<sequence>MKRYLPMKKLLAATLALSLAIGTGTTAFAKDGKGNNKDNDHDNGRHLGQIKLDFKDLQSSDFEWALRYIAELASRRVFEGYSDGTFRPNESVSRIEAITAAVRVMGLREKAESAEEMQTKLNFKDAALVPAWAVGYVAVAVENGLFSETDSFVNPQQPADRLWATTLLVKALKLQQEAEANMNATLPFKDAKSIPAGSVGYVKVAIDKKLVDGFEDNTFRPNQPVTRAQIAALLTRAGEQLPGNADGLYTGTVSAPVSGSVLAVSQNGQTTSLTLDANAFIYRNGAKVGSSQLQVGDVVRVRVYNNLVIFVEVTRAAGTNQNPNPVPAAGVRNGTVAAAVNGGVLTLLSGGTTVALPVNGNALYFRGGTQVGASSLQVGDVVTTRSYNNAVVYVEVTQPVGSTSTPSYSRSFTATVTAPASGGTITYVADGQQGVMSLSSGAFIYRSGVQTDASALQAGDVVTVYAYNNTAAVVEVRQTASTVPATGKGDLSGTVVGYAQNNVIAVKSGDKTYKLTFHANAFVYRGGVQTAAGALRPGDTVTFRYVNGVVLIAEVTKEAGGANSAQPGVAQHSGQFVSAANGMLTFISGTQTVSLQRHTNSFFLRGGQVVSADALQAGDIITARVYNNFVILTEVTSMSNSQSSVVSGTFQSSTLNNSGKIATIAIIKSGESATTVYQAASNVTITGNTGNLVQNRPVVLQVTNNVVTGIIIQ</sequence>
<comment type="caution">
    <text evidence="3">The sequence shown here is derived from an EMBL/GenBank/DDBJ whole genome shotgun (WGS) entry which is preliminary data.</text>
</comment>
<feature type="chain" id="PRO_5047459496" evidence="1">
    <location>
        <begin position="30"/>
        <end position="713"/>
    </location>
</feature>
<protein>
    <submittedName>
        <fullName evidence="3">S-layer homology domain-containing protein</fullName>
    </submittedName>
</protein>
<accession>A0ABV6DLZ3</accession>
<dbReference type="Proteomes" id="UP001589776">
    <property type="component" value="Unassembled WGS sequence"/>
</dbReference>
<feature type="signal peptide" evidence="1">
    <location>
        <begin position="1"/>
        <end position="29"/>
    </location>
</feature>
<dbReference type="InterPro" id="IPR051465">
    <property type="entry name" value="Cell_Envelope_Struct_Comp"/>
</dbReference>
<evidence type="ECO:0000313" key="4">
    <source>
        <dbReference type="Proteomes" id="UP001589776"/>
    </source>
</evidence>
<feature type="domain" description="SLH" evidence="2">
    <location>
        <begin position="185"/>
        <end position="248"/>
    </location>
</feature>
<evidence type="ECO:0000256" key="1">
    <source>
        <dbReference type="SAM" id="SignalP"/>
    </source>
</evidence>
<dbReference type="InterPro" id="IPR001119">
    <property type="entry name" value="SLH_dom"/>
</dbReference>
<dbReference type="PROSITE" id="PS51272">
    <property type="entry name" value="SLH"/>
    <property type="match status" value="3"/>
</dbReference>
<name>A0ABV6DLZ3_9BACL</name>
<dbReference type="EMBL" id="JBHLWN010000060">
    <property type="protein sequence ID" value="MFC0213668.1"/>
    <property type="molecule type" value="Genomic_DNA"/>
</dbReference>
<organism evidence="3 4">
    <name type="scientific">Paenibacillus chartarius</name>
    <dbReference type="NCBI Taxonomy" id="747481"/>
    <lineage>
        <taxon>Bacteria</taxon>
        <taxon>Bacillati</taxon>
        <taxon>Bacillota</taxon>
        <taxon>Bacilli</taxon>
        <taxon>Bacillales</taxon>
        <taxon>Paenibacillaceae</taxon>
        <taxon>Paenibacillus</taxon>
    </lineage>
</organism>